<dbReference type="NCBIfam" id="TIGR01733">
    <property type="entry name" value="AA-adenyl-dom"/>
    <property type="match status" value="2"/>
</dbReference>
<feature type="domain" description="Carrier" evidence="5">
    <location>
        <begin position="1016"/>
        <end position="1090"/>
    </location>
</feature>
<reference evidence="6 7" key="1">
    <citation type="submission" date="2015-11" db="EMBL/GenBank/DDBJ databases">
        <title>Complete genome sequencing of a biphenyl-degrading bacterium, Pseudomonas putida KF715 (=NBRC110667).</title>
        <authorList>
            <person name="Suenaga H."/>
            <person name="Fujihara N."/>
            <person name="Watanabe T."/>
            <person name="Hirose J."/>
            <person name="Kimura N."/>
            <person name="Yamazoe A."/>
            <person name="Hosoyama A."/>
            <person name="Shimodaira J."/>
            <person name="Furukawa K."/>
        </authorList>
    </citation>
    <scope>NUCLEOTIDE SEQUENCE [LARGE SCALE GENOMIC DNA]</scope>
    <source>
        <strain evidence="6 7">KF715</strain>
    </source>
</reference>
<dbReference type="FunFam" id="3.40.50.980:FF:000001">
    <property type="entry name" value="Non-ribosomal peptide synthetase"/>
    <property type="match status" value="2"/>
</dbReference>
<evidence type="ECO:0000256" key="1">
    <source>
        <dbReference type="ARBA" id="ARBA00001957"/>
    </source>
</evidence>
<dbReference type="FunFam" id="1.10.1200.10:FF:000005">
    <property type="entry name" value="Nonribosomal peptide synthetase 1"/>
    <property type="match status" value="2"/>
</dbReference>
<dbReference type="Pfam" id="PF00550">
    <property type="entry name" value="PP-binding"/>
    <property type="match status" value="2"/>
</dbReference>
<dbReference type="GO" id="GO:0044550">
    <property type="term" value="P:secondary metabolite biosynthetic process"/>
    <property type="evidence" value="ECO:0007669"/>
    <property type="project" value="UniProtKB-ARBA"/>
</dbReference>
<dbReference type="EMBL" id="AP015029">
    <property type="protein sequence ID" value="BAW24746.1"/>
    <property type="molecule type" value="Genomic_DNA"/>
</dbReference>
<organism evidence="6 7">
    <name type="scientific">Pseudomonas putida</name>
    <name type="common">Arthrobacter siderocapsulatus</name>
    <dbReference type="NCBI Taxonomy" id="303"/>
    <lineage>
        <taxon>Bacteria</taxon>
        <taxon>Pseudomonadati</taxon>
        <taxon>Pseudomonadota</taxon>
        <taxon>Gammaproteobacteria</taxon>
        <taxon>Pseudomonadales</taxon>
        <taxon>Pseudomonadaceae</taxon>
        <taxon>Pseudomonas</taxon>
    </lineage>
</organism>
<dbReference type="InterPro" id="IPR045851">
    <property type="entry name" value="AMP-bd_C_sf"/>
</dbReference>
<dbReference type="SMART" id="SM00823">
    <property type="entry name" value="PKS_PP"/>
    <property type="match status" value="2"/>
</dbReference>
<dbReference type="InterPro" id="IPR009081">
    <property type="entry name" value="PP-bd_ACP"/>
</dbReference>
<dbReference type="SUPFAM" id="SSF47336">
    <property type="entry name" value="ACP-like"/>
    <property type="match status" value="2"/>
</dbReference>
<sequence>MQALLDSVKSLSTKERHALAMLLKRQGINLYGVAPIPARAPEEVLALSYAQQRQWFLWQMDPQGSAYNIPVALRLKGDLDLKALQASFDGLIARHETLRTTIHLDGDQPVQVIHPEAPFALVIETLKGIGADATAALKAWVEQEVQQPFDLEQGPLLRVKLLRLAADDHVLVLTLHHIVSDGWSTPIMVDELVRFYEAARSGQALRLPALPVQYADYALWQRQWMEAGEREKQLGYWTARLGDEQPVLELPLDRPRGSVQSPAGARFDVTLADALADALKLLAKRQGVTLFTLLLASFQALLHRYSGQNDIRVGVPIANRNRSEVEGLIGFFVNTQVLKAEFDLTTTFDALVEQVHQAGLGAQAHQDLPFEQLVEALQPERSLSHSPLFQVMHNHASEGRGQARHLPGLTLEALDWEIHTTQFDLALNTLEHEHGIGAFLTYATALFDEATIAQLAGHWQGLLAAIVAQPQQRIAELPLLNATQQQQVLHDWNRTQADYPVEQCLQQLIEAQVTATPDAPALVFADQALSYGQLNRRANQLAHKLREQGVGPDVLVGIAAERSVDMVIGLLGILKAGGAYVPLDPEYPAERLAYMMQDSGIGLLLTQAHLLAQLPVPEGVQPLLLEPLAGYSEANLVHHTCPDNLAYVIYTSGSTGRPKGAGNSHRALVNRLCWMQKAYGLDAGDTVLQKTPFSFDVSVWEFFWPLLVGARLAVAQPGEHRDPQRLVEVIRQHAVTTLHFVPSMLQAFMGSAEVERCSGLKRVVCSGEALPAELAQQTLARLPGAQLYNLYGPTEAAIDVTHWTCRPGSDSGVPIGRPIDNLKTHILGAGLQSVAPRAAGELYLGGVGLARGYHRRPALTAERFVPDPFDSTAQGGGRLYRTGDLARYRADGVIEYKGRLDHQVKIRGLRIELGEIETRLLEHPSVREAVVLDIDGPGGKQLAGYLVVVGEAPADPQQQNALRSELREHLRHGLADYMVPTYLLFLERLPVTANGKLDRKALPKPDASVLQDSYVAPRSELEQQIAAIWAEVLKLDRVGVTDNFFELGGDSIISIQVVSRARQAGIHFTPKALFQHQTVQDLASVATRMEGSGPQIDQAPVVGETRLLPIQQAFFEQSIAEPHHWNQAVLLASTRLIDGAALEKALHTLVEHHDALRLRFTPQQDAGAWLAAHCAPGDVEAGLLWAETLTDANALQALCERAQRSLNLQQGPLLRAVLATLPDGSQRLLLVIHHLAVDGVSWRILLEDLQNAYDRHVAGQPAVLPARTTSTKAWAERLQAYAQSDAVQAELGYWQSQLQGVDAQLPQDRADGSLHGRHTATVHARLDRQQTSRLLQQAPAAYRTQVNDLLLTALARVIARWTQRDEVLVQLEGHGREDLFDAVDLTRTVGWLTSLFPVKLTAAPTLDASIKQIKEQLRAIPDKGIGYGALRYLGDSHARDVLARLPVPPITFNYLGQLDSTFAESPGTATERFLQPASESSGASQSAEALLENLLSINGQVYAGELSLAWTFSQDMFDRATVQAVADDYVSELQALIDHCVDQDVVALTPSDVPLAALDQAQLDALPLPAGAIEDIYPLSPMQQGMLFHTVFEQGQGEYVNQMRVNVSGLDIERFKRAWQAMLDRHDVLRAAFVANLERPVQVIRKHVELPFDVLDWTAQEDIEGRLDAWAEADRRRGFDLQAAPLLRLTVIQTDSAQHHLVFTSHHILMDGWSNAQLLGEVLQHYAGVALARPAGRYRDYIEWLQRQDAEQSETFWRQQLLHLSEPTRLAQALRLDRSRADTGHGEHHQTLDAACAQALSAFARQRRVTVNTLLQAAWLLLLHRYTGQEGVAFGATVAGRPADLRGVEHQLGLFINTLPVAARLQPDLRVGEWVERLQAQNLSMREHEHTPLYDIQRWAGSAGEPLFDTLLVFENYPVGEVLQQGSSAGLAFSGTQNRERTNYPLTLMIESGNALTIHYHYDRSHLGDTGVEQIARHFANLLNALVQHADTPVGELQMLDDEERQRIVHDWNRTQMQYPHERSLPELFEMQVARTPEAPALLFAEQTLSYGELNQRANRLAGKLRTMGVGPDVLVAIAVERSVEMVVGLLAILKAGGAYVPLDPEYPRERLGYMMEQSGAHLLLTLSHLLPQLPTHSVQTWCLDSDWHQVAAFDGENLGIEQHPEHLAYCIYTSGSTGRPKGVEVRHQALVNFLASMAVEPGIDAGDRVLALTSLSFDIAGLELYLPLLAGASVVLIGERQNKDPSALQAVIERHAITTVQATPSTWRMLLQALPAQTLRGCKVISGGEALPVDLAEQLLALCGRIWNLYGPTETTIWSAAYCLDNQHPLPLLGKPIANTTLQVMAHDLSTAAIGMAGELMIGGDGLARGYQRRAALTAERFVPDPYDRSGQGGGRLYRTGDLASYRSDGVLEYVGRIDHQVKVRGYRIELGEIEARLIDDPAVREAVVIDIDGPGGKQLAGYLVSSGEAAVATEEQRSALRRHLREQLRATLPDYMVPAYLTWLDALPLTPNGKLDRKALPQPDPGVSQQGHVAPQSEVEQQIAAVWAQLLNVEKVGLNDNFFELGGHSLLALSVLSRLQLSLGLTVEPAVLFQHPVLGDFARYIESIGDASAFDEKLQRLDRLFEEFEVNE</sequence>
<accession>A0A1L7NGY2</accession>
<dbReference type="CDD" id="cd19531">
    <property type="entry name" value="LCL_NRPS-like"/>
    <property type="match status" value="1"/>
</dbReference>
<dbReference type="RefSeq" id="WP_231995283.1">
    <property type="nucleotide sequence ID" value="NZ_AP015029.1"/>
</dbReference>
<protein>
    <submittedName>
        <fullName evidence="6">Peptide synthase</fullName>
    </submittedName>
</protein>
<dbReference type="PROSITE" id="PS00455">
    <property type="entry name" value="AMP_BINDING"/>
    <property type="match status" value="1"/>
</dbReference>
<comment type="similarity">
    <text evidence="2">Belongs to the ATP-dependent AMP-binding enzyme family.</text>
</comment>
<dbReference type="CDD" id="cd12116">
    <property type="entry name" value="A_NRPS_Ta1_like"/>
    <property type="match status" value="1"/>
</dbReference>
<dbReference type="Proteomes" id="UP000218731">
    <property type="component" value="Chromosome 1"/>
</dbReference>
<gene>
    <name evidence="6" type="ORF">KF715C_ch41730</name>
</gene>
<dbReference type="Pfam" id="PF00668">
    <property type="entry name" value="Condensation"/>
    <property type="match status" value="3"/>
</dbReference>
<dbReference type="InterPro" id="IPR020845">
    <property type="entry name" value="AMP-binding_CS"/>
</dbReference>
<dbReference type="GO" id="GO:0031177">
    <property type="term" value="F:phosphopantetheine binding"/>
    <property type="evidence" value="ECO:0007669"/>
    <property type="project" value="InterPro"/>
</dbReference>
<dbReference type="Gene3D" id="3.30.559.10">
    <property type="entry name" value="Chloramphenicol acetyltransferase-like domain"/>
    <property type="match status" value="3"/>
</dbReference>
<evidence type="ECO:0000313" key="6">
    <source>
        <dbReference type="EMBL" id="BAW24746.1"/>
    </source>
</evidence>
<dbReference type="InterPro" id="IPR010060">
    <property type="entry name" value="NRPS_synth"/>
</dbReference>
<dbReference type="InterPro" id="IPR023213">
    <property type="entry name" value="CAT-like_dom_sf"/>
</dbReference>
<dbReference type="PROSITE" id="PS00012">
    <property type="entry name" value="PHOSPHOPANTETHEINE"/>
    <property type="match status" value="1"/>
</dbReference>
<evidence type="ECO:0000256" key="2">
    <source>
        <dbReference type="ARBA" id="ARBA00006432"/>
    </source>
</evidence>
<dbReference type="FunFam" id="3.40.50.12780:FF:000012">
    <property type="entry name" value="Non-ribosomal peptide synthetase"/>
    <property type="match status" value="2"/>
</dbReference>
<dbReference type="FunFam" id="3.30.559.10:FF:000012">
    <property type="entry name" value="Non-ribosomal peptide synthetase"/>
    <property type="match status" value="1"/>
</dbReference>
<dbReference type="InterPro" id="IPR020806">
    <property type="entry name" value="PKS_PP-bd"/>
</dbReference>
<feature type="domain" description="Carrier" evidence="5">
    <location>
        <begin position="2536"/>
        <end position="2611"/>
    </location>
</feature>
<dbReference type="FunFam" id="3.40.50.980:FF:000002">
    <property type="entry name" value="Enterobactin synthetase component F"/>
    <property type="match status" value="1"/>
</dbReference>
<evidence type="ECO:0000259" key="5">
    <source>
        <dbReference type="PROSITE" id="PS50075"/>
    </source>
</evidence>
<dbReference type="Gene3D" id="2.30.38.10">
    <property type="entry name" value="Luciferase, Domain 3"/>
    <property type="match status" value="2"/>
</dbReference>
<dbReference type="PANTHER" id="PTHR45398">
    <property type="match status" value="1"/>
</dbReference>
<dbReference type="InterPro" id="IPR025110">
    <property type="entry name" value="AMP-bd_C"/>
</dbReference>
<comment type="cofactor">
    <cofactor evidence="1">
        <name>pantetheine 4'-phosphate</name>
        <dbReference type="ChEBI" id="CHEBI:47942"/>
    </cofactor>
</comment>
<dbReference type="PROSITE" id="PS50075">
    <property type="entry name" value="CARRIER"/>
    <property type="match status" value="2"/>
</dbReference>
<dbReference type="Pfam" id="PF13193">
    <property type="entry name" value="AMP-binding_C"/>
    <property type="match status" value="2"/>
</dbReference>
<dbReference type="CDD" id="cd19534">
    <property type="entry name" value="E_NRPS"/>
    <property type="match status" value="1"/>
</dbReference>
<keyword evidence="4" id="KW-0597">Phosphoprotein</keyword>
<evidence type="ECO:0000256" key="4">
    <source>
        <dbReference type="ARBA" id="ARBA00022553"/>
    </source>
</evidence>
<dbReference type="PANTHER" id="PTHR45398:SF1">
    <property type="entry name" value="ENZYME, PUTATIVE (JCVI)-RELATED"/>
    <property type="match status" value="1"/>
</dbReference>
<dbReference type="InterPro" id="IPR001242">
    <property type="entry name" value="Condensation_dom"/>
</dbReference>
<evidence type="ECO:0000313" key="7">
    <source>
        <dbReference type="Proteomes" id="UP000218731"/>
    </source>
</evidence>
<dbReference type="SUPFAM" id="SSF56801">
    <property type="entry name" value="Acetyl-CoA synthetase-like"/>
    <property type="match status" value="2"/>
</dbReference>
<dbReference type="GO" id="GO:0003824">
    <property type="term" value="F:catalytic activity"/>
    <property type="evidence" value="ECO:0007669"/>
    <property type="project" value="InterPro"/>
</dbReference>
<dbReference type="InterPro" id="IPR006162">
    <property type="entry name" value="Ppantetheine_attach_site"/>
</dbReference>
<dbReference type="FunFam" id="3.30.300.30:FF:000010">
    <property type="entry name" value="Enterobactin synthetase component F"/>
    <property type="match status" value="2"/>
</dbReference>
<dbReference type="Gene3D" id="1.10.1200.10">
    <property type="entry name" value="ACP-like"/>
    <property type="match status" value="2"/>
</dbReference>
<dbReference type="CDD" id="cd17646">
    <property type="entry name" value="A_NRPS_AB3403-like"/>
    <property type="match status" value="1"/>
</dbReference>
<dbReference type="NCBIfam" id="TIGR01720">
    <property type="entry name" value="NRPS-para261"/>
    <property type="match status" value="1"/>
</dbReference>
<dbReference type="InterPro" id="IPR000873">
    <property type="entry name" value="AMP-dep_synth/lig_dom"/>
</dbReference>
<dbReference type="Gene3D" id="3.30.559.30">
    <property type="entry name" value="Nonribosomal peptide synthetase, condensation domain"/>
    <property type="match status" value="3"/>
</dbReference>
<dbReference type="NCBIfam" id="NF003417">
    <property type="entry name" value="PRK04813.1"/>
    <property type="match status" value="2"/>
</dbReference>
<dbReference type="Pfam" id="PF00501">
    <property type="entry name" value="AMP-binding"/>
    <property type="match status" value="2"/>
</dbReference>
<dbReference type="InterPro" id="IPR010071">
    <property type="entry name" value="AA_adenyl_dom"/>
</dbReference>
<dbReference type="InterPro" id="IPR036736">
    <property type="entry name" value="ACP-like_sf"/>
</dbReference>
<dbReference type="Gene3D" id="3.40.50.980">
    <property type="match status" value="4"/>
</dbReference>
<proteinExistence type="inferred from homology"/>
<name>A0A1L7NGY2_PSEPU</name>
<dbReference type="Gene3D" id="3.30.300.30">
    <property type="match status" value="2"/>
</dbReference>
<dbReference type="GO" id="GO:0043041">
    <property type="term" value="P:amino acid activation for nonribosomal peptide biosynthetic process"/>
    <property type="evidence" value="ECO:0007669"/>
    <property type="project" value="UniProtKB-ARBA"/>
</dbReference>
<keyword evidence="3" id="KW-0596">Phosphopantetheine</keyword>
<evidence type="ECO:0000256" key="3">
    <source>
        <dbReference type="ARBA" id="ARBA00022450"/>
    </source>
</evidence>
<dbReference type="SUPFAM" id="SSF52777">
    <property type="entry name" value="CoA-dependent acyltransferases"/>
    <property type="match status" value="6"/>
</dbReference>
<dbReference type="CDD" id="cd19543">
    <property type="entry name" value="DCL_NRPS"/>
    <property type="match status" value="1"/>
</dbReference>